<sequence length="109" mass="12396">MPYLFVVVAKFSAPRYNNRDPRGWLSKQDGRSHRAHSAHLNSFEAFPLFATAVLFALWRQAEVERIGYLALAFVLLRLLYGVCYMADWATPRSLVWLAALGCAVALFFV</sequence>
<dbReference type="InterPro" id="IPR023352">
    <property type="entry name" value="MAPEG-like_dom_sf"/>
</dbReference>
<dbReference type="AlphaFoldDB" id="A0AAW3ZGN3"/>
<feature type="transmembrane region" description="Helical" evidence="5">
    <location>
        <begin position="66"/>
        <end position="86"/>
    </location>
</feature>
<dbReference type="PANTHER" id="PTHR35371">
    <property type="entry name" value="INNER MEMBRANE PROTEIN"/>
    <property type="match status" value="1"/>
</dbReference>
<protein>
    <submittedName>
        <fullName evidence="6">MAPEG family protein</fullName>
    </submittedName>
</protein>
<dbReference type="EMBL" id="JACYTR010000007">
    <property type="protein sequence ID" value="MBD8525181.1"/>
    <property type="molecule type" value="Genomic_DNA"/>
</dbReference>
<comment type="subcellular location">
    <subcellularLocation>
        <location evidence="1">Membrane</location>
    </subcellularLocation>
</comment>
<dbReference type="GO" id="GO:0016020">
    <property type="term" value="C:membrane"/>
    <property type="evidence" value="ECO:0007669"/>
    <property type="project" value="UniProtKB-SubCell"/>
</dbReference>
<comment type="caution">
    <text evidence="6">The sequence shown here is derived from an EMBL/GenBank/DDBJ whole genome shotgun (WGS) entry which is preliminary data.</text>
</comment>
<gene>
    <name evidence="6" type="ORF">IFO71_05440</name>
</gene>
<dbReference type="InterPro" id="IPR001129">
    <property type="entry name" value="Membr-assoc_MAPEG"/>
</dbReference>
<dbReference type="PANTHER" id="PTHR35371:SF1">
    <property type="entry name" value="BLR7753 PROTEIN"/>
    <property type="match status" value="1"/>
</dbReference>
<keyword evidence="7" id="KW-1185">Reference proteome</keyword>
<accession>A0AAW3ZGN3</accession>
<evidence type="ECO:0000313" key="6">
    <source>
        <dbReference type="EMBL" id="MBD8525181.1"/>
    </source>
</evidence>
<dbReference type="SUPFAM" id="SSF161084">
    <property type="entry name" value="MAPEG domain-like"/>
    <property type="match status" value="1"/>
</dbReference>
<evidence type="ECO:0000256" key="4">
    <source>
        <dbReference type="ARBA" id="ARBA00023136"/>
    </source>
</evidence>
<keyword evidence="4 5" id="KW-0472">Membrane</keyword>
<dbReference type="Pfam" id="PF01124">
    <property type="entry name" value="MAPEG"/>
    <property type="match status" value="1"/>
</dbReference>
<keyword evidence="2 5" id="KW-0812">Transmembrane</keyword>
<evidence type="ECO:0000256" key="3">
    <source>
        <dbReference type="ARBA" id="ARBA00022989"/>
    </source>
</evidence>
<proteinExistence type="predicted"/>
<dbReference type="Proteomes" id="UP000613768">
    <property type="component" value="Unassembled WGS sequence"/>
</dbReference>
<evidence type="ECO:0000256" key="5">
    <source>
        <dbReference type="SAM" id="Phobius"/>
    </source>
</evidence>
<feature type="transmembrane region" description="Helical" evidence="5">
    <location>
        <begin position="40"/>
        <end position="60"/>
    </location>
</feature>
<evidence type="ECO:0000256" key="2">
    <source>
        <dbReference type="ARBA" id="ARBA00022692"/>
    </source>
</evidence>
<feature type="transmembrane region" description="Helical" evidence="5">
    <location>
        <begin position="93"/>
        <end position="108"/>
    </location>
</feature>
<dbReference type="Gene3D" id="1.20.120.550">
    <property type="entry name" value="Membrane associated eicosanoid/glutathione metabolism-like domain"/>
    <property type="match status" value="1"/>
</dbReference>
<name>A0AAW3ZGN3_9GAMM</name>
<evidence type="ECO:0000313" key="7">
    <source>
        <dbReference type="Proteomes" id="UP000613768"/>
    </source>
</evidence>
<keyword evidence="3 5" id="KW-1133">Transmembrane helix</keyword>
<evidence type="ECO:0000256" key="1">
    <source>
        <dbReference type="ARBA" id="ARBA00004370"/>
    </source>
</evidence>
<reference evidence="6 7" key="1">
    <citation type="submission" date="2020-09" db="EMBL/GenBank/DDBJ databases">
        <title>Pseudoxanthomonas sp. CAU 1598 isolated from sand of Yaerae Beach.</title>
        <authorList>
            <person name="Kim W."/>
        </authorList>
    </citation>
    <scope>NUCLEOTIDE SEQUENCE [LARGE SCALE GENOMIC DNA]</scope>
    <source>
        <strain evidence="6 7">CAU 1598</strain>
    </source>
</reference>
<organism evidence="6 7">
    <name type="scientific">Pseudomarimonas arenosa</name>
    <dbReference type="NCBI Taxonomy" id="2774145"/>
    <lineage>
        <taxon>Bacteria</taxon>
        <taxon>Pseudomonadati</taxon>
        <taxon>Pseudomonadota</taxon>
        <taxon>Gammaproteobacteria</taxon>
        <taxon>Lysobacterales</taxon>
        <taxon>Lysobacteraceae</taxon>
        <taxon>Pseudomarimonas</taxon>
    </lineage>
</organism>